<dbReference type="InterPro" id="IPR006612">
    <property type="entry name" value="THAP_Znf"/>
</dbReference>
<dbReference type="AlphaFoldDB" id="A0A151J389"/>
<keyword evidence="8" id="KW-1185">Reference proteome</keyword>
<keyword evidence="4 5" id="KW-0238">DNA-binding</keyword>
<dbReference type="Proteomes" id="UP000078492">
    <property type="component" value="Unassembled WGS sequence"/>
</dbReference>
<dbReference type="SMART" id="SM00980">
    <property type="entry name" value="THAP"/>
    <property type="match status" value="1"/>
</dbReference>
<dbReference type="SUPFAM" id="SSF57716">
    <property type="entry name" value="Glucocorticoid receptor-like (DNA-binding domain)"/>
    <property type="match status" value="1"/>
</dbReference>
<proteinExistence type="predicted"/>
<name>A0A151J389_9HYME</name>
<keyword evidence="1" id="KW-0479">Metal-binding</keyword>
<keyword evidence="3" id="KW-0862">Zinc</keyword>
<dbReference type="PANTHER" id="PTHR46600">
    <property type="entry name" value="THAP DOMAIN-CONTAINING"/>
    <property type="match status" value="1"/>
</dbReference>
<sequence length="96" mass="11296">MPACCIINCISRTDNAHKIKLFRFPKDKSIRQQWIKACRRNEKEIKINSARICSLHFANECFEMKWTMPRSTNVSATEICRLKKNSVPTMQLHVEK</sequence>
<dbReference type="PROSITE" id="PS50950">
    <property type="entry name" value="ZF_THAP"/>
    <property type="match status" value="1"/>
</dbReference>
<dbReference type="PANTHER" id="PTHR46600:SF11">
    <property type="entry name" value="THAP DOMAIN-CONTAINING PROTEIN 10"/>
    <property type="match status" value="1"/>
</dbReference>
<evidence type="ECO:0000259" key="6">
    <source>
        <dbReference type="PROSITE" id="PS50950"/>
    </source>
</evidence>
<dbReference type="EMBL" id="KQ980290">
    <property type="protein sequence ID" value="KYN16912.1"/>
    <property type="molecule type" value="Genomic_DNA"/>
</dbReference>
<dbReference type="InterPro" id="IPR026516">
    <property type="entry name" value="THAP1/10"/>
</dbReference>
<evidence type="ECO:0000256" key="5">
    <source>
        <dbReference type="PROSITE-ProRule" id="PRU00309"/>
    </source>
</evidence>
<evidence type="ECO:0000313" key="8">
    <source>
        <dbReference type="Proteomes" id="UP000078492"/>
    </source>
</evidence>
<organism evidence="7 8">
    <name type="scientific">Trachymyrmex cornetzi</name>
    <dbReference type="NCBI Taxonomy" id="471704"/>
    <lineage>
        <taxon>Eukaryota</taxon>
        <taxon>Metazoa</taxon>
        <taxon>Ecdysozoa</taxon>
        <taxon>Arthropoda</taxon>
        <taxon>Hexapoda</taxon>
        <taxon>Insecta</taxon>
        <taxon>Pterygota</taxon>
        <taxon>Neoptera</taxon>
        <taxon>Endopterygota</taxon>
        <taxon>Hymenoptera</taxon>
        <taxon>Apocrita</taxon>
        <taxon>Aculeata</taxon>
        <taxon>Formicoidea</taxon>
        <taxon>Formicidae</taxon>
        <taxon>Myrmicinae</taxon>
        <taxon>Trachymyrmex</taxon>
    </lineage>
</organism>
<accession>A0A151J389</accession>
<protein>
    <submittedName>
        <fullName evidence="7">THAP domain-containing protein 10</fullName>
    </submittedName>
</protein>
<feature type="domain" description="THAP-type" evidence="6">
    <location>
        <begin position="1"/>
        <end position="91"/>
    </location>
</feature>
<dbReference type="Gene3D" id="6.20.210.20">
    <property type="entry name" value="THAP domain"/>
    <property type="match status" value="1"/>
</dbReference>
<keyword evidence="2 5" id="KW-0863">Zinc-finger</keyword>
<reference evidence="7 8" key="1">
    <citation type="submission" date="2015-09" db="EMBL/GenBank/DDBJ databases">
        <title>Trachymyrmex cornetzi WGS genome.</title>
        <authorList>
            <person name="Nygaard S."/>
            <person name="Hu H."/>
            <person name="Boomsma J."/>
            <person name="Zhang G."/>
        </authorList>
    </citation>
    <scope>NUCLEOTIDE SEQUENCE [LARGE SCALE GENOMIC DNA]</scope>
    <source>
        <strain evidence="7">Tcor2-1</strain>
        <tissue evidence="7">Whole body</tissue>
    </source>
</reference>
<dbReference type="Pfam" id="PF05485">
    <property type="entry name" value="THAP"/>
    <property type="match status" value="1"/>
</dbReference>
<dbReference type="SMART" id="SM00692">
    <property type="entry name" value="DM3"/>
    <property type="match status" value="1"/>
</dbReference>
<evidence type="ECO:0000256" key="1">
    <source>
        <dbReference type="ARBA" id="ARBA00022723"/>
    </source>
</evidence>
<dbReference type="GO" id="GO:0008270">
    <property type="term" value="F:zinc ion binding"/>
    <property type="evidence" value="ECO:0007669"/>
    <property type="project" value="UniProtKB-KW"/>
</dbReference>
<evidence type="ECO:0000313" key="7">
    <source>
        <dbReference type="EMBL" id="KYN16912.1"/>
    </source>
</evidence>
<evidence type="ECO:0000256" key="2">
    <source>
        <dbReference type="ARBA" id="ARBA00022771"/>
    </source>
</evidence>
<evidence type="ECO:0000256" key="4">
    <source>
        <dbReference type="ARBA" id="ARBA00023125"/>
    </source>
</evidence>
<dbReference type="GO" id="GO:0043565">
    <property type="term" value="F:sequence-specific DNA binding"/>
    <property type="evidence" value="ECO:0007669"/>
    <property type="project" value="InterPro"/>
</dbReference>
<dbReference type="InterPro" id="IPR038441">
    <property type="entry name" value="THAP_Znf_sf"/>
</dbReference>
<gene>
    <name evidence="7" type="ORF">ALC57_10822</name>
</gene>
<evidence type="ECO:0000256" key="3">
    <source>
        <dbReference type="ARBA" id="ARBA00022833"/>
    </source>
</evidence>